<evidence type="ECO:0000256" key="3">
    <source>
        <dbReference type="ARBA" id="ARBA00022448"/>
    </source>
</evidence>
<feature type="transmembrane region" description="Helical" evidence="12">
    <location>
        <begin position="42"/>
        <end position="65"/>
    </location>
</feature>
<feature type="transmembrane region" description="Helical" evidence="12">
    <location>
        <begin position="194"/>
        <end position="213"/>
    </location>
</feature>
<organism evidence="13 14">
    <name type="scientific">Photobacterium sanctipauli</name>
    <dbReference type="NCBI Taxonomy" id="1342794"/>
    <lineage>
        <taxon>Bacteria</taxon>
        <taxon>Pseudomonadati</taxon>
        <taxon>Pseudomonadota</taxon>
        <taxon>Gammaproteobacteria</taxon>
        <taxon>Vibrionales</taxon>
        <taxon>Vibrionaceae</taxon>
        <taxon>Photobacterium</taxon>
    </lineage>
</organism>
<dbReference type="InterPro" id="IPR001734">
    <property type="entry name" value="Na/solute_symporter"/>
</dbReference>
<evidence type="ECO:0000313" key="13">
    <source>
        <dbReference type="EMBL" id="PSW11357.1"/>
    </source>
</evidence>
<protein>
    <submittedName>
        <fullName evidence="13">Na+:solute symporter</fullName>
    </submittedName>
</protein>
<feature type="transmembrane region" description="Helical" evidence="12">
    <location>
        <begin position="233"/>
        <end position="251"/>
    </location>
</feature>
<evidence type="ECO:0000256" key="7">
    <source>
        <dbReference type="ARBA" id="ARBA00023053"/>
    </source>
</evidence>
<comment type="caution">
    <text evidence="13">The sequence shown here is derived from an EMBL/GenBank/DDBJ whole genome shotgun (WGS) entry which is preliminary data.</text>
</comment>
<dbReference type="Pfam" id="PF00474">
    <property type="entry name" value="SSF"/>
    <property type="match status" value="1"/>
</dbReference>
<evidence type="ECO:0000256" key="11">
    <source>
        <dbReference type="RuleBase" id="RU362091"/>
    </source>
</evidence>
<dbReference type="PANTHER" id="PTHR42985">
    <property type="entry name" value="SODIUM-COUPLED MONOCARBOXYLATE TRANSPORTER"/>
    <property type="match status" value="1"/>
</dbReference>
<keyword evidence="9 12" id="KW-0472">Membrane</keyword>
<feature type="transmembrane region" description="Helical" evidence="12">
    <location>
        <begin position="6"/>
        <end position="22"/>
    </location>
</feature>
<evidence type="ECO:0000256" key="1">
    <source>
        <dbReference type="ARBA" id="ARBA00004651"/>
    </source>
</evidence>
<evidence type="ECO:0000256" key="9">
    <source>
        <dbReference type="ARBA" id="ARBA00023136"/>
    </source>
</evidence>
<dbReference type="OrthoDB" id="9803348at2"/>
<sequence>MNILDVIVLFAFLAGMVGIGYWSSKRMTNSSEMFSAGGKSPWWMSGISAYMTMFSAGTFVVWGGVAYRLGVVAITVCISMGIAALIAGYFFAGKWKESGATSAAEFVGQRYGQGVLQMYTWLGIVTRIIGVSVALYSVSVIVSSLIPLSPDNMFANDEGFFSVNWLIIIVGTVIVLYTFLGGLWAVLLTDVTQFVVLMLSVCLILPMIISQGGGADNIIANLPEGHLSFFNSSYTQIFILGWILVHVFKVGGEWAFVQRHLCVESPKDARKAAYLFGALYVITPVLWMLPPIIYSTINPNANPEQAYILSAQAVLPVGMLGLVVSSMLAATASMASSELNVFSGALTTEFYGKRINPEATDNQILHVGRLVTIMLGLLVICISISIPYLGGAEKLIVSITSLFVGPMVMPTLWALFVSKVTKLHAYLTVTVTAGVGFLLQFVFSKIDWVAANMGVMNQAVGLLVPVAMLLIADNLMKKKQQSNMVAES</sequence>
<keyword evidence="3" id="KW-0813">Transport</keyword>
<evidence type="ECO:0000313" key="14">
    <source>
        <dbReference type="Proteomes" id="UP000241771"/>
    </source>
</evidence>
<comment type="similarity">
    <text evidence="2 11">Belongs to the sodium:solute symporter (SSF) (TC 2.A.21) family.</text>
</comment>
<dbReference type="InterPro" id="IPR051163">
    <property type="entry name" value="Sodium:Solute_Symporter_SSF"/>
</dbReference>
<feature type="transmembrane region" description="Helical" evidence="12">
    <location>
        <begin position="395"/>
        <end position="416"/>
    </location>
</feature>
<dbReference type="PROSITE" id="PS50283">
    <property type="entry name" value="NA_SOLUT_SYMP_3"/>
    <property type="match status" value="1"/>
</dbReference>
<dbReference type="InterPro" id="IPR038377">
    <property type="entry name" value="Na/Glc_symporter_sf"/>
</dbReference>
<dbReference type="GO" id="GO:0005886">
    <property type="term" value="C:plasma membrane"/>
    <property type="evidence" value="ECO:0007669"/>
    <property type="project" value="UniProtKB-SubCell"/>
</dbReference>
<keyword evidence="8" id="KW-0406">Ion transport</keyword>
<evidence type="ECO:0000256" key="4">
    <source>
        <dbReference type="ARBA" id="ARBA00022475"/>
    </source>
</evidence>
<feature type="transmembrane region" description="Helical" evidence="12">
    <location>
        <begin position="423"/>
        <end position="443"/>
    </location>
</feature>
<feature type="transmembrane region" description="Helical" evidence="12">
    <location>
        <begin position="370"/>
        <end position="389"/>
    </location>
</feature>
<dbReference type="Gene3D" id="1.20.1730.10">
    <property type="entry name" value="Sodium/glucose cotransporter"/>
    <property type="match status" value="1"/>
</dbReference>
<evidence type="ECO:0000256" key="8">
    <source>
        <dbReference type="ARBA" id="ARBA00023065"/>
    </source>
</evidence>
<name>A0A2T3NBL5_9GAMM</name>
<feature type="transmembrane region" description="Helical" evidence="12">
    <location>
        <begin position="449"/>
        <end position="472"/>
    </location>
</feature>
<keyword evidence="14" id="KW-1185">Reference proteome</keyword>
<dbReference type="AlphaFoldDB" id="A0A2T3NBL5"/>
<feature type="transmembrane region" description="Helical" evidence="12">
    <location>
        <begin position="119"/>
        <end position="145"/>
    </location>
</feature>
<dbReference type="Proteomes" id="UP000241771">
    <property type="component" value="Unassembled WGS sequence"/>
</dbReference>
<dbReference type="GO" id="GO:0006814">
    <property type="term" value="P:sodium ion transport"/>
    <property type="evidence" value="ECO:0007669"/>
    <property type="project" value="UniProtKB-KW"/>
</dbReference>
<evidence type="ECO:0000256" key="2">
    <source>
        <dbReference type="ARBA" id="ARBA00006434"/>
    </source>
</evidence>
<keyword evidence="4" id="KW-1003">Cell membrane</keyword>
<gene>
    <name evidence="13" type="ORF">C9I98_24215</name>
</gene>
<feature type="transmembrane region" description="Helical" evidence="12">
    <location>
        <begin position="165"/>
        <end position="187"/>
    </location>
</feature>
<accession>A0A2T3NBL5</accession>
<proteinExistence type="inferred from homology"/>
<evidence type="ECO:0000256" key="6">
    <source>
        <dbReference type="ARBA" id="ARBA00022989"/>
    </source>
</evidence>
<dbReference type="RefSeq" id="WP_051901776.1">
    <property type="nucleotide sequence ID" value="NZ_JGVO01000011.1"/>
</dbReference>
<keyword evidence="5 12" id="KW-0812">Transmembrane</keyword>
<dbReference type="PANTHER" id="PTHR42985:SF40">
    <property type="entry name" value="LD47995P-RELATED"/>
    <property type="match status" value="1"/>
</dbReference>
<reference evidence="13 14" key="1">
    <citation type="submission" date="2018-01" db="EMBL/GenBank/DDBJ databases">
        <title>Whole genome sequencing of Histamine producing bacteria.</title>
        <authorList>
            <person name="Butler K."/>
        </authorList>
    </citation>
    <scope>NUCLEOTIDE SEQUENCE [LARGE SCALE GENOMIC DNA]</scope>
    <source>
        <strain evidence="13 14">DSM 100436</strain>
    </source>
</reference>
<keyword evidence="7" id="KW-0915">Sodium</keyword>
<feature type="transmembrane region" description="Helical" evidence="12">
    <location>
        <begin position="272"/>
        <end position="294"/>
    </location>
</feature>
<evidence type="ECO:0000256" key="10">
    <source>
        <dbReference type="ARBA" id="ARBA00023201"/>
    </source>
</evidence>
<dbReference type="EMBL" id="PYMA01000024">
    <property type="protein sequence ID" value="PSW11357.1"/>
    <property type="molecule type" value="Genomic_DNA"/>
</dbReference>
<keyword evidence="10" id="KW-0739">Sodium transport</keyword>
<feature type="transmembrane region" description="Helical" evidence="12">
    <location>
        <begin position="71"/>
        <end position="92"/>
    </location>
</feature>
<keyword evidence="6 12" id="KW-1133">Transmembrane helix</keyword>
<dbReference type="GO" id="GO:0015293">
    <property type="term" value="F:symporter activity"/>
    <property type="evidence" value="ECO:0007669"/>
    <property type="project" value="TreeGrafter"/>
</dbReference>
<evidence type="ECO:0000256" key="12">
    <source>
        <dbReference type="SAM" id="Phobius"/>
    </source>
</evidence>
<comment type="subcellular location">
    <subcellularLocation>
        <location evidence="1">Cell membrane</location>
        <topology evidence="1">Multi-pass membrane protein</topology>
    </subcellularLocation>
</comment>
<evidence type="ECO:0000256" key="5">
    <source>
        <dbReference type="ARBA" id="ARBA00022692"/>
    </source>
</evidence>
<feature type="transmembrane region" description="Helical" evidence="12">
    <location>
        <begin position="306"/>
        <end position="330"/>
    </location>
</feature>